<comment type="caution">
    <text evidence="1">The sequence shown here is derived from an EMBL/GenBank/DDBJ whole genome shotgun (WGS) entry which is preliminary data.</text>
</comment>
<dbReference type="Proteomes" id="UP000053237">
    <property type="component" value="Unassembled WGS sequence"/>
</dbReference>
<evidence type="ECO:0000313" key="2">
    <source>
        <dbReference type="Proteomes" id="UP000053237"/>
    </source>
</evidence>
<accession>A0A024GQR9</accession>
<dbReference type="OrthoDB" id="9997102at2759"/>
<keyword evidence="2" id="KW-1185">Reference proteome</keyword>
<organism evidence="1 2">
    <name type="scientific">Albugo candida</name>
    <dbReference type="NCBI Taxonomy" id="65357"/>
    <lineage>
        <taxon>Eukaryota</taxon>
        <taxon>Sar</taxon>
        <taxon>Stramenopiles</taxon>
        <taxon>Oomycota</taxon>
        <taxon>Peronosporomycetes</taxon>
        <taxon>Albuginales</taxon>
        <taxon>Albuginaceae</taxon>
        <taxon>Albugo</taxon>
    </lineage>
</organism>
<gene>
    <name evidence="1" type="ORF">BN9_103860</name>
</gene>
<evidence type="ECO:0008006" key="3">
    <source>
        <dbReference type="Google" id="ProtNLM"/>
    </source>
</evidence>
<reference evidence="1 2" key="1">
    <citation type="submission" date="2012-05" db="EMBL/GenBank/DDBJ databases">
        <title>Recombination and specialization in a pathogen metapopulation.</title>
        <authorList>
            <person name="Gardiner A."/>
            <person name="Kemen E."/>
            <person name="Schultz-Larsen T."/>
            <person name="MacLean D."/>
            <person name="Van Oosterhout C."/>
            <person name="Jones J.D.G."/>
        </authorList>
    </citation>
    <scope>NUCLEOTIDE SEQUENCE [LARGE SCALE GENOMIC DNA]</scope>
    <source>
        <strain evidence="1 2">Ac Nc2</strain>
    </source>
</reference>
<evidence type="ECO:0000313" key="1">
    <source>
        <dbReference type="EMBL" id="CCI49132.1"/>
    </source>
</evidence>
<dbReference type="InterPro" id="IPR051604">
    <property type="entry name" value="Ergot_Alk_Oxidoreductase"/>
</dbReference>
<dbReference type="PANTHER" id="PTHR43162:SF1">
    <property type="entry name" value="PRESTALK A DIFFERENTIATION PROTEIN A"/>
    <property type="match status" value="1"/>
</dbReference>
<dbReference type="SUPFAM" id="SSF51735">
    <property type="entry name" value="NAD(P)-binding Rossmann-fold domains"/>
    <property type="match status" value="1"/>
</dbReference>
<dbReference type="PANTHER" id="PTHR43162">
    <property type="match status" value="1"/>
</dbReference>
<dbReference type="Gene3D" id="3.40.50.720">
    <property type="entry name" value="NAD(P)-binding Rossmann-like Domain"/>
    <property type="match status" value="1"/>
</dbReference>
<name>A0A024GQR9_9STRA</name>
<dbReference type="InterPro" id="IPR036291">
    <property type="entry name" value="NAD(P)-bd_dom_sf"/>
</dbReference>
<dbReference type="InParanoid" id="A0A024GQR9"/>
<dbReference type="AlphaFoldDB" id="A0A024GQR9"/>
<protein>
    <recommendedName>
        <fullName evidence="3">NmrA-like domain-containing protein</fullName>
    </recommendedName>
</protein>
<proteinExistence type="predicted"/>
<dbReference type="EMBL" id="CAIX01000274">
    <property type="protein sequence ID" value="CCI49132.1"/>
    <property type="molecule type" value="Genomic_DNA"/>
</dbReference>
<sequence length="314" mass="35507">MRSLKCYLLPLTEKAFLSGGVIAAAARQIDDVLRFRLAVPQNASPTLRNHLAELYQLYPGLIPESPYFVDFTKLKDIQYACGECDGLIASSSVQNPNFTEESNLFQVAGKQDHFHVLKVSCSDGLLHARQRVAIGAAHWRLEEQLRSSQLSHTILRMNTSMQSFCRGKMRDMVQSRTLSIPIRRGKVAFVDESDVADVIVTLCQQHVTAPWETKELSVTGPEPLTFPQVAELLSNELHQAIRHSYFPLWAMQPALWIRGLRPEEIASEIGMARALENNAEERVTDAIESVLSRKPTTFRDFIRDHKSSWVFSEK</sequence>